<dbReference type="RefSeq" id="WP_066466564.1">
    <property type="nucleotide sequence ID" value="NZ_MATO01000080.1"/>
</dbReference>
<comment type="caution">
    <text evidence="4">The sequence shown here is derived from an EMBL/GenBank/DDBJ whole genome shotgun (WGS) entry which is preliminary data.</text>
</comment>
<keyword evidence="5" id="KW-1185">Reference proteome</keyword>
<evidence type="ECO:0000313" key="4">
    <source>
        <dbReference type="EMBL" id="OCS84266.1"/>
    </source>
</evidence>
<sequence>MTTTPNIGSDLYLANAPKKVKETGNGNLGKDAFLQLMIAQLQHQDPTAPTDNSEFIAQMAQFTTLEQMQNMSAGIEKLVDMQGQSQLIEYAGFLGRTVSWTALTEEKNEAGDFLTESGSNTITGIKYVDGVPVFTLDNEKEITPGNIAGLALAGQATESNSLVQASTLIGKTVSYLLDELTQTSKVTAVSTKEGKLLYTLADGTQIDSSKLTSVSE</sequence>
<evidence type="ECO:0000256" key="1">
    <source>
        <dbReference type="ARBA" id="ARBA00010577"/>
    </source>
</evidence>
<reference evidence="4 5" key="1">
    <citation type="submission" date="2016-07" db="EMBL/GenBank/DDBJ databases">
        <title>Caryophanon latum genome sequencing.</title>
        <authorList>
            <person name="Verma A."/>
            <person name="Pal Y."/>
            <person name="Krishnamurthi S."/>
        </authorList>
    </citation>
    <scope>NUCLEOTIDE SEQUENCE [LARGE SCALE GENOMIC DNA]</scope>
    <source>
        <strain evidence="4 5">DSM 14151</strain>
    </source>
</reference>
<protein>
    <recommendedName>
        <fullName evidence="3">Basal-body rod modification protein FlgD</fullName>
    </recommendedName>
</protein>
<dbReference type="Pfam" id="PF03963">
    <property type="entry name" value="FlgD"/>
    <property type="match status" value="1"/>
</dbReference>
<comment type="function">
    <text evidence="3">Required for flagellar hook formation. May act as a scaffolding protein.</text>
</comment>
<proteinExistence type="inferred from homology"/>
<evidence type="ECO:0000256" key="3">
    <source>
        <dbReference type="RuleBase" id="RU362076"/>
    </source>
</evidence>
<gene>
    <name evidence="4" type="ORF">A6K76_15865</name>
</gene>
<comment type="similarity">
    <text evidence="1 3">Belongs to the FlgD family.</text>
</comment>
<keyword evidence="2 3" id="KW-1005">Bacterial flagellum biogenesis</keyword>
<organism evidence="4 5">
    <name type="scientific">Caryophanon latum</name>
    <dbReference type="NCBI Taxonomy" id="33977"/>
    <lineage>
        <taxon>Bacteria</taxon>
        <taxon>Bacillati</taxon>
        <taxon>Bacillota</taxon>
        <taxon>Bacilli</taxon>
        <taxon>Bacillales</taxon>
        <taxon>Caryophanaceae</taxon>
        <taxon>Caryophanon</taxon>
    </lineage>
</organism>
<dbReference type="OrthoDB" id="280334at2"/>
<dbReference type="EMBL" id="MATO01000080">
    <property type="protein sequence ID" value="OCS84266.1"/>
    <property type="molecule type" value="Genomic_DNA"/>
</dbReference>
<name>A0A1C0YAQ1_9BACL</name>
<dbReference type="GO" id="GO:0044781">
    <property type="term" value="P:bacterial-type flagellum organization"/>
    <property type="evidence" value="ECO:0007669"/>
    <property type="project" value="UniProtKB-UniRule"/>
</dbReference>
<dbReference type="AlphaFoldDB" id="A0A1C0YAQ1"/>
<evidence type="ECO:0000313" key="5">
    <source>
        <dbReference type="Proteomes" id="UP000093482"/>
    </source>
</evidence>
<dbReference type="Proteomes" id="UP000093482">
    <property type="component" value="Unassembled WGS sequence"/>
</dbReference>
<accession>A0A1C0YAQ1</accession>
<evidence type="ECO:0000256" key="2">
    <source>
        <dbReference type="ARBA" id="ARBA00022795"/>
    </source>
</evidence>
<dbReference type="InterPro" id="IPR005648">
    <property type="entry name" value="FlgD"/>
</dbReference>